<organism evidence="1 2">
    <name type="scientific">Pseudomonas amygdali pv. mori str. 301020</name>
    <dbReference type="NCBI Taxonomy" id="629261"/>
    <lineage>
        <taxon>Bacteria</taxon>
        <taxon>Pseudomonadati</taxon>
        <taxon>Pseudomonadota</taxon>
        <taxon>Gammaproteobacteria</taxon>
        <taxon>Pseudomonadales</taxon>
        <taxon>Pseudomonadaceae</taxon>
        <taxon>Pseudomonas</taxon>
        <taxon>Pseudomonas amygdali</taxon>
    </lineage>
</organism>
<evidence type="ECO:0000313" key="2">
    <source>
        <dbReference type="Proteomes" id="UP000003465"/>
    </source>
</evidence>
<dbReference type="PROSITE" id="PS51318">
    <property type="entry name" value="TAT"/>
    <property type="match status" value="1"/>
</dbReference>
<reference evidence="1 2" key="1">
    <citation type="journal article" date="2011" name="PLoS Pathog.">
        <title>Dynamic evolution of pathogenicity revealed by sequencing and comparative genomics of 19 Pseudomonas syringae isolates.</title>
        <authorList>
            <person name="Baltrus D.A."/>
            <person name="Nishimura M.T."/>
            <person name="Romanchuk A."/>
            <person name="Chang J.H."/>
            <person name="Mukhtar M.S."/>
            <person name="Cherkis K."/>
            <person name="Roach J."/>
            <person name="Grant S.R."/>
            <person name="Jones C.D."/>
            <person name="Dangl J.L."/>
        </authorList>
    </citation>
    <scope>NUCLEOTIDE SEQUENCE [LARGE SCALE GENOMIC DNA]</scope>
    <source>
        <strain evidence="1 2">301020</strain>
    </source>
</reference>
<proteinExistence type="predicted"/>
<accession>A0A656GJT6</accession>
<dbReference type="AlphaFoldDB" id="A0A656GJT6"/>
<dbReference type="EMBL" id="AEAG01001809">
    <property type="protein sequence ID" value="EGH26008.1"/>
    <property type="molecule type" value="Genomic_DNA"/>
</dbReference>
<name>A0A656GJT6_PSEA0</name>
<evidence type="ECO:0000313" key="1">
    <source>
        <dbReference type="EMBL" id="EGH26008.1"/>
    </source>
</evidence>
<gene>
    <name evidence="1" type="ORF">PSYMO_33140</name>
</gene>
<feature type="non-terminal residue" evidence="1">
    <location>
        <position position="61"/>
    </location>
</feature>
<dbReference type="Proteomes" id="UP000003465">
    <property type="component" value="Unassembled WGS sequence"/>
</dbReference>
<comment type="caution">
    <text evidence="1">The sequence shown here is derived from an EMBL/GenBank/DDBJ whole genome shotgun (WGS) entry which is preliminary data.</text>
</comment>
<protein>
    <submittedName>
        <fullName evidence="1">Uncharacterized protein</fullName>
    </submittedName>
</protein>
<sequence length="61" mass="6732">MMSPTRRQILYGIGAVALAILAFKCLPDVRQAMQMLNTVSQTSKQTKHNGAWVYGSSSARF</sequence>
<dbReference type="InterPro" id="IPR006311">
    <property type="entry name" value="TAT_signal"/>
</dbReference>